<evidence type="ECO:0000313" key="2">
    <source>
        <dbReference type="Proteomes" id="UP000198850"/>
    </source>
</evidence>
<reference evidence="1 2" key="1">
    <citation type="submission" date="2016-10" db="EMBL/GenBank/DDBJ databases">
        <authorList>
            <person name="de Groot N.N."/>
        </authorList>
    </citation>
    <scope>NUCLEOTIDE SEQUENCE [LARGE SCALE GENOMIC DNA]</scope>
    <source>
        <strain evidence="1 2">DSM 19033</strain>
    </source>
</reference>
<keyword evidence="2" id="KW-1185">Reference proteome</keyword>
<accession>A0A1H3W7B8</accession>
<name>A0A1H3W7B8_9SPHI</name>
<proteinExistence type="predicted"/>
<dbReference type="AlphaFoldDB" id="A0A1H3W7B8"/>
<gene>
    <name evidence="1" type="ORF">SAMN05443550_101128</name>
</gene>
<organism evidence="1 2">
    <name type="scientific">Pedobacter hartonius</name>
    <dbReference type="NCBI Taxonomy" id="425514"/>
    <lineage>
        <taxon>Bacteria</taxon>
        <taxon>Pseudomonadati</taxon>
        <taxon>Bacteroidota</taxon>
        <taxon>Sphingobacteriia</taxon>
        <taxon>Sphingobacteriales</taxon>
        <taxon>Sphingobacteriaceae</taxon>
        <taxon>Pedobacter</taxon>
    </lineage>
</organism>
<dbReference type="EMBL" id="FNRA01000001">
    <property type="protein sequence ID" value="SDZ82966.1"/>
    <property type="molecule type" value="Genomic_DNA"/>
</dbReference>
<dbReference type="Proteomes" id="UP000198850">
    <property type="component" value="Unassembled WGS sequence"/>
</dbReference>
<evidence type="ECO:0000313" key="1">
    <source>
        <dbReference type="EMBL" id="SDZ82966.1"/>
    </source>
</evidence>
<sequence>MIVFDMITKGNCCRDCGVFPKYDAIYGLGKFSANVSF</sequence>
<protein>
    <submittedName>
        <fullName evidence="1">Uncharacterized protein</fullName>
    </submittedName>
</protein>